<dbReference type="GO" id="GO:0044780">
    <property type="term" value="P:bacterial-type flagellum assembly"/>
    <property type="evidence" value="ECO:0007669"/>
    <property type="project" value="UniProtKB-UniRule"/>
</dbReference>
<dbReference type="GO" id="GO:0009425">
    <property type="term" value="C:bacterial-type flagellum basal body"/>
    <property type="evidence" value="ECO:0007669"/>
    <property type="project" value="UniProtKB-SubCell"/>
</dbReference>
<evidence type="ECO:0000256" key="4">
    <source>
        <dbReference type="ARBA" id="ARBA00022475"/>
    </source>
</evidence>
<organism evidence="11 12">
    <name type="scientific">Pararhodospirillum oryzae</name>
    <dbReference type="NCBI Taxonomy" id="478448"/>
    <lineage>
        <taxon>Bacteria</taxon>
        <taxon>Pseudomonadati</taxon>
        <taxon>Pseudomonadota</taxon>
        <taxon>Alphaproteobacteria</taxon>
        <taxon>Rhodospirillales</taxon>
        <taxon>Rhodospirillaceae</taxon>
        <taxon>Pararhodospirillum</taxon>
    </lineage>
</organism>
<dbReference type="EMBL" id="BJZO01000007">
    <property type="protein sequence ID" value="GEO80295.1"/>
    <property type="molecule type" value="Genomic_DNA"/>
</dbReference>
<keyword evidence="8 10" id="KW-0975">Bacterial flagellum</keyword>
<name>A0A512H4A4_9PROT</name>
<feature type="transmembrane region" description="Helical" evidence="10">
    <location>
        <begin position="90"/>
        <end position="110"/>
    </location>
</feature>
<reference evidence="11 12" key="1">
    <citation type="submission" date="2019-07" db="EMBL/GenBank/DDBJ databases">
        <title>Whole genome shotgun sequence of Rhodospirillum oryzae NBRC 107573.</title>
        <authorList>
            <person name="Hosoyama A."/>
            <person name="Uohara A."/>
            <person name="Ohji S."/>
            <person name="Ichikawa N."/>
        </authorList>
    </citation>
    <scope>NUCLEOTIDE SEQUENCE [LARGE SCALE GENOMIC DNA]</scope>
    <source>
        <strain evidence="11 12">NBRC 107573</strain>
    </source>
</reference>
<feature type="transmembrane region" description="Helical" evidence="10">
    <location>
        <begin position="39"/>
        <end position="59"/>
    </location>
</feature>
<protein>
    <recommendedName>
        <fullName evidence="3 9">Flagellar biosynthetic protein FliR</fullName>
    </recommendedName>
</protein>
<evidence type="ECO:0000256" key="2">
    <source>
        <dbReference type="ARBA" id="ARBA00009772"/>
    </source>
</evidence>
<feature type="transmembrane region" description="Helical" evidence="10">
    <location>
        <begin position="6"/>
        <end position="27"/>
    </location>
</feature>
<keyword evidence="11" id="KW-0282">Flagellum</keyword>
<dbReference type="GO" id="GO:0006605">
    <property type="term" value="P:protein targeting"/>
    <property type="evidence" value="ECO:0007669"/>
    <property type="project" value="UniProtKB-UniRule"/>
</dbReference>
<keyword evidence="11" id="KW-0966">Cell projection</keyword>
<evidence type="ECO:0000256" key="6">
    <source>
        <dbReference type="ARBA" id="ARBA00022989"/>
    </source>
</evidence>
<keyword evidence="5 10" id="KW-0812">Transmembrane</keyword>
<dbReference type="PANTHER" id="PTHR30065:SF8">
    <property type="entry name" value="FLAGELLAR BIOSYNTHETIC PROTEIN FLIR"/>
    <property type="match status" value="1"/>
</dbReference>
<dbReference type="RefSeq" id="WP_147162360.1">
    <property type="nucleotide sequence ID" value="NZ_BJZO01000007.1"/>
</dbReference>
<evidence type="ECO:0000256" key="3">
    <source>
        <dbReference type="ARBA" id="ARBA00021717"/>
    </source>
</evidence>
<evidence type="ECO:0000256" key="8">
    <source>
        <dbReference type="ARBA" id="ARBA00023143"/>
    </source>
</evidence>
<dbReference type="Proteomes" id="UP000321567">
    <property type="component" value="Unassembled WGS sequence"/>
</dbReference>
<evidence type="ECO:0000256" key="10">
    <source>
        <dbReference type="RuleBase" id="RU362071"/>
    </source>
</evidence>
<dbReference type="PANTHER" id="PTHR30065">
    <property type="entry name" value="FLAGELLAR BIOSYNTHETIC PROTEIN FLIR"/>
    <property type="match status" value="1"/>
</dbReference>
<evidence type="ECO:0000256" key="9">
    <source>
        <dbReference type="NCBIfam" id="TIGR01400"/>
    </source>
</evidence>
<dbReference type="InterPro" id="IPR002010">
    <property type="entry name" value="T3SS_IM_R"/>
</dbReference>
<dbReference type="GO" id="GO:0005886">
    <property type="term" value="C:plasma membrane"/>
    <property type="evidence" value="ECO:0007669"/>
    <property type="project" value="UniProtKB-SubCell"/>
</dbReference>
<feature type="transmembrane region" description="Helical" evidence="10">
    <location>
        <begin position="213"/>
        <end position="240"/>
    </location>
</feature>
<evidence type="ECO:0000256" key="7">
    <source>
        <dbReference type="ARBA" id="ARBA00023136"/>
    </source>
</evidence>
<evidence type="ECO:0000256" key="1">
    <source>
        <dbReference type="ARBA" id="ARBA00002578"/>
    </source>
</evidence>
<comment type="function">
    <text evidence="1 10">Role in flagellar biosynthesis.</text>
</comment>
<comment type="similarity">
    <text evidence="2 10">Belongs to the FliR/MopE/SpaR family.</text>
</comment>
<keyword evidence="6 10" id="KW-1133">Transmembrane helix</keyword>
<keyword evidence="11" id="KW-0969">Cilium</keyword>
<evidence type="ECO:0000256" key="5">
    <source>
        <dbReference type="ARBA" id="ARBA00022692"/>
    </source>
</evidence>
<dbReference type="PRINTS" id="PR00953">
    <property type="entry name" value="TYPE3IMRPROT"/>
</dbReference>
<feature type="transmembrane region" description="Helical" evidence="10">
    <location>
        <begin position="189"/>
        <end position="207"/>
    </location>
</feature>
<dbReference type="InterPro" id="IPR006303">
    <property type="entry name" value="FliR"/>
</dbReference>
<evidence type="ECO:0000313" key="12">
    <source>
        <dbReference type="Proteomes" id="UP000321567"/>
    </source>
</evidence>
<comment type="subcellular location">
    <subcellularLocation>
        <location evidence="10">Cell membrane</location>
        <topology evidence="10">Multi-pass membrane protein</topology>
    </subcellularLocation>
    <subcellularLocation>
        <location evidence="10">Bacterial flagellum basal body</location>
    </subcellularLocation>
</comment>
<accession>A0A512H4A4</accession>
<comment type="caution">
    <text evidence="11">The sequence shown here is derived from an EMBL/GenBank/DDBJ whole genome shotgun (WGS) entry which is preliminary data.</text>
</comment>
<feature type="transmembrane region" description="Helical" evidence="10">
    <location>
        <begin position="122"/>
        <end position="141"/>
    </location>
</feature>
<dbReference type="OrthoDB" id="9779817at2"/>
<dbReference type="NCBIfam" id="TIGR01400">
    <property type="entry name" value="fliR"/>
    <property type="match status" value="1"/>
</dbReference>
<gene>
    <name evidence="11" type="ORF">ROR02_04260</name>
</gene>
<evidence type="ECO:0000313" key="11">
    <source>
        <dbReference type="EMBL" id="GEO80295.1"/>
    </source>
</evidence>
<dbReference type="AlphaFoldDB" id="A0A512H4A4"/>
<keyword evidence="4 10" id="KW-1003">Cell membrane</keyword>
<keyword evidence="7 10" id="KW-0472">Membrane</keyword>
<dbReference type="Pfam" id="PF01311">
    <property type="entry name" value="Bac_export_1"/>
    <property type="match status" value="1"/>
</dbReference>
<sequence length="253" mass="26733">MLETLLALNAFHLLLVFTRLGTAFMLFPGFSAVFVSANIRLILAVALSVVCLPAVQGTLPSMPGSIPALVLLLAAEAGIGAFLGLMAQFLLVSVSLAGTVIGFSTGLMMAQAFDPVNAQQSAIVSGFLSQAALVLLMVMGLHHLMIEAVVGSYQVFLPGSFPDTGDTLRLFTQMLTGAFRIGWQIAAPFIVYSILFNTTLGILARLMPQLNVLFIAMPLQIMAGLGLLMTAGPLILTTFLGELERGLRPLAIP</sequence>
<keyword evidence="12" id="KW-1185">Reference proteome</keyword>
<proteinExistence type="inferred from homology"/>